<proteinExistence type="predicted"/>
<reference evidence="3" key="1">
    <citation type="submission" date="2016-06" db="UniProtKB">
        <authorList>
            <consortium name="WormBaseParasite"/>
        </authorList>
    </citation>
    <scope>IDENTIFICATION</scope>
</reference>
<evidence type="ECO:0000313" key="1">
    <source>
        <dbReference type="EMBL" id="VDM29360.1"/>
    </source>
</evidence>
<accession>A0A183U572</accession>
<organism evidence="2 3">
    <name type="scientific">Toxocara canis</name>
    <name type="common">Canine roundworm</name>
    <dbReference type="NCBI Taxonomy" id="6265"/>
    <lineage>
        <taxon>Eukaryota</taxon>
        <taxon>Metazoa</taxon>
        <taxon>Ecdysozoa</taxon>
        <taxon>Nematoda</taxon>
        <taxon>Chromadorea</taxon>
        <taxon>Rhabditida</taxon>
        <taxon>Spirurina</taxon>
        <taxon>Ascaridomorpha</taxon>
        <taxon>Ascaridoidea</taxon>
        <taxon>Toxocaridae</taxon>
        <taxon>Toxocara</taxon>
    </lineage>
</organism>
<dbReference type="Proteomes" id="UP000050794">
    <property type="component" value="Unassembled WGS sequence"/>
</dbReference>
<protein>
    <submittedName>
        <fullName evidence="3">ANK_REP_REGION domain-containing protein</fullName>
    </submittedName>
</protein>
<reference evidence="1 2" key="2">
    <citation type="submission" date="2018-11" db="EMBL/GenBank/DDBJ databases">
        <authorList>
            <consortium name="Pathogen Informatics"/>
        </authorList>
    </citation>
    <scope>NUCLEOTIDE SEQUENCE [LARGE SCALE GENOMIC DNA]</scope>
</reference>
<dbReference type="WBParaSite" id="TCNE_0000364201-mRNA-1">
    <property type="protein sequence ID" value="TCNE_0000364201-mRNA-1"/>
    <property type="gene ID" value="TCNE_0000364201"/>
</dbReference>
<dbReference type="EMBL" id="UYWY01004879">
    <property type="protein sequence ID" value="VDM29360.1"/>
    <property type="molecule type" value="Genomic_DNA"/>
</dbReference>
<name>A0A183U572_TOXCA</name>
<dbReference type="InterPro" id="IPR036770">
    <property type="entry name" value="Ankyrin_rpt-contain_sf"/>
</dbReference>
<evidence type="ECO:0000313" key="3">
    <source>
        <dbReference type="WBParaSite" id="TCNE_0000364201-mRNA-1"/>
    </source>
</evidence>
<gene>
    <name evidence="1" type="ORF">TCNE_LOCUS3643</name>
</gene>
<sequence>MKRVPQTADAISVCGENAALLAVGEGQSKCVERLLSGNLKTALMRAMQRDINGTSILIAAVAREDNDTAFWLLRTFGKPLAMLPNNCHMLPLHVAASTGKLSRTVRPACCFKRLLFMSEMVLL</sequence>
<keyword evidence="2" id="KW-1185">Reference proteome</keyword>
<evidence type="ECO:0000313" key="2">
    <source>
        <dbReference type="Proteomes" id="UP000050794"/>
    </source>
</evidence>
<dbReference type="SUPFAM" id="SSF48403">
    <property type="entry name" value="Ankyrin repeat"/>
    <property type="match status" value="1"/>
</dbReference>
<dbReference type="Gene3D" id="1.25.40.20">
    <property type="entry name" value="Ankyrin repeat-containing domain"/>
    <property type="match status" value="1"/>
</dbReference>
<dbReference type="AlphaFoldDB" id="A0A183U572"/>